<name>A0ABM1MH30_NICVS</name>
<keyword evidence="1" id="KW-1185">Reference proteome</keyword>
<gene>
    <name evidence="2" type="primary">LOC108560724</name>
</gene>
<dbReference type="GeneID" id="108560724"/>
<evidence type="ECO:0000313" key="2">
    <source>
        <dbReference type="RefSeq" id="XP_017773880.1"/>
    </source>
</evidence>
<dbReference type="Proteomes" id="UP000695000">
    <property type="component" value="Unplaced"/>
</dbReference>
<accession>A0ABM1MH30</accession>
<sequence>MIKMTVRNNARSNVSNENLVRRVSLSDHRHSPYNQNGTTIISNKSLNFSLNFMNSSYNQIGTTVRNSETQNVSNYVIINVRLMEPRNCSYNENGTSMSNRDIENVSNDSTNLEITDISNTTVRECWKNFRGQ</sequence>
<proteinExistence type="predicted"/>
<organism evidence="1 2">
    <name type="scientific">Nicrophorus vespilloides</name>
    <name type="common">Boreal carrion beetle</name>
    <dbReference type="NCBI Taxonomy" id="110193"/>
    <lineage>
        <taxon>Eukaryota</taxon>
        <taxon>Metazoa</taxon>
        <taxon>Ecdysozoa</taxon>
        <taxon>Arthropoda</taxon>
        <taxon>Hexapoda</taxon>
        <taxon>Insecta</taxon>
        <taxon>Pterygota</taxon>
        <taxon>Neoptera</taxon>
        <taxon>Endopterygota</taxon>
        <taxon>Coleoptera</taxon>
        <taxon>Polyphaga</taxon>
        <taxon>Staphyliniformia</taxon>
        <taxon>Silphidae</taxon>
        <taxon>Nicrophorinae</taxon>
        <taxon>Nicrophorus</taxon>
    </lineage>
</organism>
<reference evidence="2" key="1">
    <citation type="submission" date="2025-08" db="UniProtKB">
        <authorList>
            <consortium name="RefSeq"/>
        </authorList>
    </citation>
    <scope>IDENTIFICATION</scope>
    <source>
        <tissue evidence="2">Whole Larva</tissue>
    </source>
</reference>
<dbReference type="RefSeq" id="XP_017773880.1">
    <property type="nucleotide sequence ID" value="XM_017918391.1"/>
</dbReference>
<evidence type="ECO:0000313" key="1">
    <source>
        <dbReference type="Proteomes" id="UP000695000"/>
    </source>
</evidence>
<protein>
    <submittedName>
        <fullName evidence="2">Uncharacterized protein LOC108560724</fullName>
    </submittedName>
</protein>